<protein>
    <recommendedName>
        <fullName evidence="1">ABC transporter domain-containing protein</fullName>
    </recommendedName>
</protein>
<dbReference type="GO" id="GO:0016887">
    <property type="term" value="F:ATP hydrolysis activity"/>
    <property type="evidence" value="ECO:0007669"/>
    <property type="project" value="InterPro"/>
</dbReference>
<reference evidence="2" key="1">
    <citation type="journal article" date="2014" name="Front. Microbiol.">
        <title>High frequency of phylogenetically diverse reductive dehalogenase-homologous genes in deep subseafloor sedimentary metagenomes.</title>
        <authorList>
            <person name="Kawai M."/>
            <person name="Futagami T."/>
            <person name="Toyoda A."/>
            <person name="Takaki Y."/>
            <person name="Nishi S."/>
            <person name="Hori S."/>
            <person name="Arai W."/>
            <person name="Tsubouchi T."/>
            <person name="Morono Y."/>
            <person name="Uchiyama I."/>
            <person name="Ito T."/>
            <person name="Fujiyama A."/>
            <person name="Inagaki F."/>
            <person name="Takami H."/>
        </authorList>
    </citation>
    <scope>NUCLEOTIDE SEQUENCE</scope>
    <source>
        <strain evidence="2">Expedition CK06-06</strain>
    </source>
</reference>
<dbReference type="PANTHER" id="PTHR43875:SF1">
    <property type="entry name" value="OSMOPROTECTIVE COMPOUNDS UPTAKE ATP-BINDING PROTEIN GGTA"/>
    <property type="match status" value="1"/>
</dbReference>
<dbReference type="AlphaFoldDB" id="X1MAW0"/>
<comment type="caution">
    <text evidence="2">The sequence shown here is derived from an EMBL/GenBank/DDBJ whole genome shotgun (WGS) entry which is preliminary data.</text>
</comment>
<dbReference type="Gene3D" id="3.40.50.300">
    <property type="entry name" value="P-loop containing nucleotide triphosphate hydrolases"/>
    <property type="match status" value="1"/>
</dbReference>
<dbReference type="GO" id="GO:0055052">
    <property type="term" value="C:ATP-binding cassette (ABC) transporter complex, substrate-binding subunit-containing"/>
    <property type="evidence" value="ECO:0007669"/>
    <property type="project" value="TreeGrafter"/>
</dbReference>
<proteinExistence type="predicted"/>
<dbReference type="EMBL" id="BARV01017885">
    <property type="protein sequence ID" value="GAI28418.1"/>
    <property type="molecule type" value="Genomic_DNA"/>
</dbReference>
<dbReference type="Pfam" id="PF00005">
    <property type="entry name" value="ABC_tran"/>
    <property type="match status" value="1"/>
</dbReference>
<dbReference type="PANTHER" id="PTHR43875">
    <property type="entry name" value="MALTODEXTRIN IMPORT ATP-BINDING PROTEIN MSMX"/>
    <property type="match status" value="1"/>
</dbReference>
<dbReference type="InterPro" id="IPR003439">
    <property type="entry name" value="ABC_transporter-like_ATP-bd"/>
</dbReference>
<gene>
    <name evidence="2" type="ORF">S06H3_30378</name>
</gene>
<evidence type="ECO:0000259" key="1">
    <source>
        <dbReference type="Pfam" id="PF00005"/>
    </source>
</evidence>
<dbReference type="InterPro" id="IPR047641">
    <property type="entry name" value="ABC_transpr_MalK/UgpC-like"/>
</dbReference>
<feature type="non-terminal residue" evidence="2">
    <location>
        <position position="82"/>
    </location>
</feature>
<dbReference type="GO" id="GO:0005524">
    <property type="term" value="F:ATP binding"/>
    <property type="evidence" value="ECO:0007669"/>
    <property type="project" value="InterPro"/>
</dbReference>
<sequence>MRQVNKIVFENVTKKFGKVAAVNNLNLRVKNGKFVVLLGPSGCGKTTTLRLIAGLEEVSEGNIYIGNRLVNDLEPKERGNML</sequence>
<dbReference type="InterPro" id="IPR027417">
    <property type="entry name" value="P-loop_NTPase"/>
</dbReference>
<organism evidence="2">
    <name type="scientific">marine sediment metagenome</name>
    <dbReference type="NCBI Taxonomy" id="412755"/>
    <lineage>
        <taxon>unclassified sequences</taxon>
        <taxon>metagenomes</taxon>
        <taxon>ecological metagenomes</taxon>
    </lineage>
</organism>
<name>X1MAW0_9ZZZZ</name>
<feature type="domain" description="ABC transporter" evidence="1">
    <location>
        <begin position="22"/>
        <end position="72"/>
    </location>
</feature>
<evidence type="ECO:0000313" key="2">
    <source>
        <dbReference type="EMBL" id="GAI28418.1"/>
    </source>
</evidence>
<dbReference type="SUPFAM" id="SSF52540">
    <property type="entry name" value="P-loop containing nucleoside triphosphate hydrolases"/>
    <property type="match status" value="1"/>
</dbReference>
<accession>X1MAW0</accession>